<dbReference type="RefSeq" id="WP_211870599.1">
    <property type="nucleotide sequence ID" value="NZ_JAAEDI010000022.1"/>
</dbReference>
<evidence type="ECO:0000259" key="3">
    <source>
        <dbReference type="Pfam" id="PF02678"/>
    </source>
</evidence>
<comment type="similarity">
    <text evidence="1 2">Belongs to the pirin family.</text>
</comment>
<gene>
    <name evidence="5" type="ORF">GXW78_19595</name>
</gene>
<proteinExistence type="inferred from homology"/>
<dbReference type="PANTHER" id="PTHR13903:SF8">
    <property type="entry name" value="PIRIN"/>
    <property type="match status" value="1"/>
</dbReference>
<reference evidence="6" key="1">
    <citation type="journal article" date="2021" name="Syst. Appl. Microbiol.">
        <title>Roseomonas hellenica sp. nov., isolated from roots of wild-growing Alkanna tinctoria.</title>
        <authorList>
            <person name="Rat A."/>
            <person name="Naranjo H.D."/>
            <person name="Lebbe L."/>
            <person name="Cnockaert M."/>
            <person name="Krigas N."/>
            <person name="Grigoriadou K."/>
            <person name="Maloupa E."/>
            <person name="Willems A."/>
        </authorList>
    </citation>
    <scope>NUCLEOTIDE SEQUENCE [LARGE SCALE GENOMIC DNA]</scope>
    <source>
        <strain evidence="6">LMG 31159</strain>
    </source>
</reference>
<evidence type="ECO:0000313" key="6">
    <source>
        <dbReference type="Proteomes" id="UP000698752"/>
    </source>
</evidence>
<dbReference type="Pfam" id="PF02678">
    <property type="entry name" value="Pirin"/>
    <property type="match status" value="1"/>
</dbReference>
<dbReference type="Pfam" id="PF05726">
    <property type="entry name" value="Pirin_C"/>
    <property type="match status" value="1"/>
</dbReference>
<accession>A0ABS5EMN9</accession>
<protein>
    <submittedName>
        <fullName evidence="5">Pirin family protein</fullName>
    </submittedName>
</protein>
<dbReference type="PIRSF" id="PIRSF006232">
    <property type="entry name" value="Pirin"/>
    <property type="match status" value="1"/>
</dbReference>
<feature type="domain" description="Pirin N-terminal" evidence="3">
    <location>
        <begin position="32"/>
        <end position="137"/>
    </location>
</feature>
<evidence type="ECO:0000259" key="4">
    <source>
        <dbReference type="Pfam" id="PF05726"/>
    </source>
</evidence>
<dbReference type="InterPro" id="IPR008778">
    <property type="entry name" value="Pirin_C_dom"/>
</dbReference>
<name>A0ABS5EMN9_9PROT</name>
<organism evidence="5 6">
    <name type="scientific">Neoroseomonas terrae</name>
    <dbReference type="NCBI Taxonomy" id="424799"/>
    <lineage>
        <taxon>Bacteria</taxon>
        <taxon>Pseudomonadati</taxon>
        <taxon>Pseudomonadota</taxon>
        <taxon>Alphaproteobacteria</taxon>
        <taxon>Acetobacterales</taxon>
        <taxon>Acetobacteraceae</taxon>
        <taxon>Neoroseomonas</taxon>
    </lineage>
</organism>
<feature type="domain" description="Pirin C-terminal" evidence="4">
    <location>
        <begin position="190"/>
        <end position="289"/>
    </location>
</feature>
<dbReference type="PANTHER" id="PTHR13903">
    <property type="entry name" value="PIRIN-RELATED"/>
    <property type="match status" value="1"/>
</dbReference>
<dbReference type="EMBL" id="JAAEDI010000022">
    <property type="protein sequence ID" value="MBR0651882.1"/>
    <property type="molecule type" value="Genomic_DNA"/>
</dbReference>
<evidence type="ECO:0000313" key="5">
    <source>
        <dbReference type="EMBL" id="MBR0651882.1"/>
    </source>
</evidence>
<evidence type="ECO:0000256" key="2">
    <source>
        <dbReference type="RuleBase" id="RU003457"/>
    </source>
</evidence>
<evidence type="ECO:0000256" key="1">
    <source>
        <dbReference type="ARBA" id="ARBA00008416"/>
    </source>
</evidence>
<dbReference type="InterPro" id="IPR011051">
    <property type="entry name" value="RmlC_Cupin_sf"/>
</dbReference>
<keyword evidence="6" id="KW-1185">Reference proteome</keyword>
<dbReference type="Proteomes" id="UP000698752">
    <property type="component" value="Unassembled WGS sequence"/>
</dbReference>
<sequence>MSTLDEADPVCPPPPPGLETVIIPRAHDIGGFEVRRALPARERQMVGPFIFFDQMGPGEFLTGKGLDVRPHPHIGLSTVTYLFEGEILHRDSLGSAQPIRPGALNWMTAGRGIVHSERTDQALRDRPRRMFGIQSWVALPKSAEDTAPAFAHHDAGALPLVDDAGLTLRLIAGEGWGLKAPVAVSSPLFYADATLLPGARLPLPDQHEERGAYVVAGSVDVAGVTFEAERMLVFRAGDALALTAGPQGARLLMLGGAAMDGPRYLFWNFVASSRERLEQAKADWKGGRFPTVPGDDKEFIPLPEARVAVRAETRPS</sequence>
<dbReference type="Gene3D" id="2.60.120.10">
    <property type="entry name" value="Jelly Rolls"/>
    <property type="match status" value="2"/>
</dbReference>
<dbReference type="CDD" id="cd02909">
    <property type="entry name" value="cupin_pirin_N"/>
    <property type="match status" value="1"/>
</dbReference>
<dbReference type="InterPro" id="IPR012093">
    <property type="entry name" value="Pirin"/>
</dbReference>
<dbReference type="InterPro" id="IPR014710">
    <property type="entry name" value="RmlC-like_jellyroll"/>
</dbReference>
<comment type="caution">
    <text evidence="5">The sequence shown here is derived from an EMBL/GenBank/DDBJ whole genome shotgun (WGS) entry which is preliminary data.</text>
</comment>
<dbReference type="CDD" id="cd02247">
    <property type="entry name" value="cupin_pirin_C"/>
    <property type="match status" value="1"/>
</dbReference>
<dbReference type="SUPFAM" id="SSF51182">
    <property type="entry name" value="RmlC-like cupins"/>
    <property type="match status" value="1"/>
</dbReference>
<dbReference type="InterPro" id="IPR003829">
    <property type="entry name" value="Pirin_N_dom"/>
</dbReference>